<evidence type="ECO:0000256" key="2">
    <source>
        <dbReference type="SAM" id="Phobius"/>
    </source>
</evidence>
<keyword evidence="2" id="KW-0472">Membrane</keyword>
<dbReference type="PANTHER" id="PTHR30576">
    <property type="entry name" value="COLANIC BIOSYNTHESIS UDP-GLUCOSE LIPID CARRIER TRANSFERASE"/>
    <property type="match status" value="1"/>
</dbReference>
<dbReference type="RefSeq" id="WP_084017185.1">
    <property type="nucleotide sequence ID" value="NZ_FWXS01000004.1"/>
</dbReference>
<evidence type="ECO:0000256" key="1">
    <source>
        <dbReference type="ARBA" id="ARBA00006464"/>
    </source>
</evidence>
<dbReference type="Proteomes" id="UP000192393">
    <property type="component" value="Unassembled WGS sequence"/>
</dbReference>
<dbReference type="InterPro" id="IPR003362">
    <property type="entry name" value="Bact_transf"/>
</dbReference>
<sequence>MRITKFLFDYLIAILIFPLVFPVIILLIIISTIDTGEFGLFTQKRVGKEGKLFSIYKIRSMKGTYESDITTLTSHKITTFGKIIRNYKLDELPQILNILLNQMSFVGPRPDVVGYADELKGEDRIILTLKPGITGPAQLAYRNEEILLSEQENPIQYNDETIWPDKVRINLEYISSWTFRGDLKYIWKTIKF</sequence>
<gene>
    <name evidence="4" type="ORF">SAMN06296427_104277</name>
</gene>
<reference evidence="4 5" key="1">
    <citation type="submission" date="2017-04" db="EMBL/GenBank/DDBJ databases">
        <authorList>
            <person name="Afonso C.L."/>
            <person name="Miller P.J."/>
            <person name="Scott M.A."/>
            <person name="Spackman E."/>
            <person name="Goraichik I."/>
            <person name="Dimitrov K.M."/>
            <person name="Suarez D.L."/>
            <person name="Swayne D.E."/>
        </authorList>
    </citation>
    <scope>NUCLEOTIDE SEQUENCE [LARGE SCALE GENOMIC DNA]</scope>
    <source>
        <strain evidence="4 5">CGMCC 1.12708</strain>
    </source>
</reference>
<accession>A0A1W2ALP4</accession>
<dbReference type="STRING" id="1434700.SAMN06296427_104277"/>
<organism evidence="4 5">
    <name type="scientific">Moheibacter sediminis</name>
    <dbReference type="NCBI Taxonomy" id="1434700"/>
    <lineage>
        <taxon>Bacteria</taxon>
        <taxon>Pseudomonadati</taxon>
        <taxon>Bacteroidota</taxon>
        <taxon>Flavobacteriia</taxon>
        <taxon>Flavobacteriales</taxon>
        <taxon>Weeksellaceae</taxon>
        <taxon>Moheibacter</taxon>
    </lineage>
</organism>
<dbReference type="AlphaFoldDB" id="A0A1W2ALP4"/>
<dbReference type="GO" id="GO:0016780">
    <property type="term" value="F:phosphotransferase activity, for other substituted phosphate groups"/>
    <property type="evidence" value="ECO:0007669"/>
    <property type="project" value="TreeGrafter"/>
</dbReference>
<dbReference type="Pfam" id="PF02397">
    <property type="entry name" value="Bac_transf"/>
    <property type="match status" value="1"/>
</dbReference>
<proteinExistence type="inferred from homology"/>
<dbReference type="PANTHER" id="PTHR30576:SF20">
    <property type="entry name" value="QUINOVOSAMINEPHOSPHOTRANSFERAE-RELATED"/>
    <property type="match status" value="1"/>
</dbReference>
<feature type="domain" description="Bacterial sugar transferase" evidence="3">
    <location>
        <begin position="5"/>
        <end position="191"/>
    </location>
</feature>
<keyword evidence="2" id="KW-1133">Transmembrane helix</keyword>
<keyword evidence="5" id="KW-1185">Reference proteome</keyword>
<feature type="transmembrane region" description="Helical" evidence="2">
    <location>
        <begin position="7"/>
        <end position="30"/>
    </location>
</feature>
<protein>
    <submittedName>
        <fullName evidence="4">Sugar transferase involved in LPS biosynthesis (Colanic, teichoic acid)</fullName>
    </submittedName>
</protein>
<keyword evidence="2" id="KW-0812">Transmembrane</keyword>
<evidence type="ECO:0000259" key="3">
    <source>
        <dbReference type="Pfam" id="PF02397"/>
    </source>
</evidence>
<evidence type="ECO:0000313" key="5">
    <source>
        <dbReference type="Proteomes" id="UP000192393"/>
    </source>
</evidence>
<comment type="similarity">
    <text evidence="1">Belongs to the bacterial sugar transferase family.</text>
</comment>
<keyword evidence="4" id="KW-0808">Transferase</keyword>
<evidence type="ECO:0000313" key="4">
    <source>
        <dbReference type="EMBL" id="SMC61583.1"/>
    </source>
</evidence>
<dbReference type="OrthoDB" id="9808602at2"/>
<dbReference type="EMBL" id="FWXS01000004">
    <property type="protein sequence ID" value="SMC61583.1"/>
    <property type="molecule type" value="Genomic_DNA"/>
</dbReference>
<name>A0A1W2ALP4_9FLAO</name>